<gene>
    <name evidence="1" type="ORF">GXX24_09355</name>
</gene>
<dbReference type="AlphaFoldDB" id="A0A832PMY8"/>
<comment type="caution">
    <text evidence="1">The sequence shown here is derived from an EMBL/GenBank/DDBJ whole genome shotgun (WGS) entry which is preliminary data.</text>
</comment>
<sequence length="85" mass="9436">MSILPDPVTIRCARCQRRGRYRRARFFEIAGIDEPTQARLTFAAAMGCDLAAAQIRDEYIPGFERCAIVYEGLPGQSDAASQVPE</sequence>
<dbReference type="RefSeq" id="WP_303730371.1">
    <property type="nucleotide sequence ID" value="NZ_DULP01000142.1"/>
</dbReference>
<reference evidence="1 2" key="1">
    <citation type="journal article" date="2020" name="Biotechnol. Biofuels">
        <title>New insights from the biogas microbiome by comprehensive genome-resolved metagenomics of nearly 1600 species originating from multiple anaerobic digesters.</title>
        <authorList>
            <person name="Campanaro S."/>
            <person name="Treu L."/>
            <person name="Rodriguez-R L.M."/>
            <person name="Kovalovszki A."/>
            <person name="Ziels R.M."/>
            <person name="Maus I."/>
            <person name="Zhu X."/>
            <person name="Kougias P.G."/>
            <person name="Basile A."/>
            <person name="Luo G."/>
            <person name="Schluter A."/>
            <person name="Konstantinidis K.T."/>
            <person name="Angelidaki I."/>
        </authorList>
    </citation>
    <scope>NUCLEOTIDE SEQUENCE [LARGE SCALE GENOMIC DNA]</scope>
    <source>
        <strain evidence="1">AS04akNAM_125</strain>
    </source>
</reference>
<evidence type="ECO:0000313" key="1">
    <source>
        <dbReference type="EMBL" id="HHW34327.1"/>
    </source>
</evidence>
<organism evidence="1 2">
    <name type="scientific">Paracoccus solventivorans</name>
    <dbReference type="NCBI Taxonomy" id="53463"/>
    <lineage>
        <taxon>Bacteria</taxon>
        <taxon>Pseudomonadati</taxon>
        <taxon>Pseudomonadota</taxon>
        <taxon>Alphaproteobacteria</taxon>
        <taxon>Rhodobacterales</taxon>
        <taxon>Paracoccaceae</taxon>
        <taxon>Paracoccus</taxon>
    </lineage>
</organism>
<dbReference type="Proteomes" id="UP000580830">
    <property type="component" value="Unassembled WGS sequence"/>
</dbReference>
<protein>
    <submittedName>
        <fullName evidence="1">Uncharacterized protein</fullName>
    </submittedName>
</protein>
<name>A0A832PMY8_9RHOB</name>
<evidence type="ECO:0000313" key="2">
    <source>
        <dbReference type="Proteomes" id="UP000580830"/>
    </source>
</evidence>
<accession>A0A832PMY8</accession>
<dbReference type="EMBL" id="DULP01000142">
    <property type="protein sequence ID" value="HHW34327.1"/>
    <property type="molecule type" value="Genomic_DNA"/>
</dbReference>
<proteinExistence type="predicted"/>